<dbReference type="SUPFAM" id="SSF48726">
    <property type="entry name" value="Immunoglobulin"/>
    <property type="match status" value="2"/>
</dbReference>
<dbReference type="InterPro" id="IPR007110">
    <property type="entry name" value="Ig-like_dom"/>
</dbReference>
<accession>A0A8C5PIQ8</accession>
<dbReference type="PANTHER" id="PTHR23411">
    <property type="entry name" value="TAPASIN"/>
    <property type="match status" value="1"/>
</dbReference>
<dbReference type="InterPro" id="IPR003597">
    <property type="entry name" value="Ig_C1-set"/>
</dbReference>
<dbReference type="Pfam" id="PF07654">
    <property type="entry name" value="C1-set"/>
    <property type="match status" value="1"/>
</dbReference>
<evidence type="ECO:0000259" key="2">
    <source>
        <dbReference type="PROSITE" id="PS50835"/>
    </source>
</evidence>
<dbReference type="InterPro" id="IPR036179">
    <property type="entry name" value="Ig-like_dom_sf"/>
</dbReference>
<dbReference type="FunFam" id="2.60.40.10:FF:001774">
    <property type="entry name" value="Uncharacterized LOC100216153"/>
    <property type="match status" value="1"/>
</dbReference>
<dbReference type="Gene3D" id="2.60.40.10">
    <property type="entry name" value="Immunoglobulins"/>
    <property type="match status" value="4"/>
</dbReference>
<evidence type="ECO:0000313" key="4">
    <source>
        <dbReference type="Proteomes" id="UP000694569"/>
    </source>
</evidence>
<protein>
    <recommendedName>
        <fullName evidence="2">Ig-like domain-containing protein</fullName>
    </recommendedName>
</protein>
<dbReference type="AlphaFoldDB" id="A0A8C5PIQ8"/>
<sequence length="435" mass="49248">MPGTSNDNGKVTFYCVAFNCPMATQVTWCVTEAGGDIITVSDPRSEDEEESLLGCGYTMRTDQSEDNEIQKVVTALKFTPSVSIHSNTRIVCRFTSDGRARNNAATTYNDCFPEIPQVSGEKPIALSLGESRDVICSTELKNFNPKDIVIKWSCGAGHYQDLETFKEEVTENSQQTYDAKSECRIPEHRFTELGFKVRVTWRHLSMEEAEWREVSAADLPWRPQMSDISVPRLLHGKEAKLQCTISGYFPNALTVNWLRREAGKPDLFPVSPSDKYKLPVMDVTEQTDQTFTCTPSLIFNVSGRTEHRAEFICHAVHPSLERPLEKRTGELNVEGESSGKDFYPQNIAVRWSRTKYTGRYEEYPASAFSNTLRENPDGTFTLSSRCKANKSSYSEIKHFKVSVTHESQESPTEKSISYHKETSETLIKTFQQTLQ</sequence>
<dbReference type="Ensembl" id="ENSLLET00000024285.1">
    <property type="protein sequence ID" value="ENSLLEP00000023396.1"/>
    <property type="gene ID" value="ENSLLEG00000014819.1"/>
</dbReference>
<keyword evidence="4" id="KW-1185">Reference proteome</keyword>
<name>A0A8C5PIQ8_9ANUR</name>
<reference evidence="3" key="1">
    <citation type="submission" date="2025-08" db="UniProtKB">
        <authorList>
            <consortium name="Ensembl"/>
        </authorList>
    </citation>
    <scope>IDENTIFICATION</scope>
</reference>
<evidence type="ECO:0000313" key="3">
    <source>
        <dbReference type="Ensembl" id="ENSLLEP00000023396.1"/>
    </source>
</evidence>
<organism evidence="3 4">
    <name type="scientific">Leptobrachium leishanense</name>
    <name type="common">Leishan spiny toad</name>
    <dbReference type="NCBI Taxonomy" id="445787"/>
    <lineage>
        <taxon>Eukaryota</taxon>
        <taxon>Metazoa</taxon>
        <taxon>Chordata</taxon>
        <taxon>Craniata</taxon>
        <taxon>Vertebrata</taxon>
        <taxon>Euteleostomi</taxon>
        <taxon>Amphibia</taxon>
        <taxon>Batrachia</taxon>
        <taxon>Anura</taxon>
        <taxon>Pelobatoidea</taxon>
        <taxon>Megophryidae</taxon>
        <taxon>Leptobrachium</taxon>
    </lineage>
</organism>
<dbReference type="InterPro" id="IPR013783">
    <property type="entry name" value="Ig-like_fold"/>
</dbReference>
<reference evidence="3" key="2">
    <citation type="submission" date="2025-09" db="UniProtKB">
        <authorList>
            <consortium name="Ensembl"/>
        </authorList>
    </citation>
    <scope>IDENTIFICATION</scope>
</reference>
<dbReference type="OrthoDB" id="10043043at2759"/>
<proteinExistence type="predicted"/>
<dbReference type="Proteomes" id="UP000694569">
    <property type="component" value="Unplaced"/>
</dbReference>
<keyword evidence="1" id="KW-0393">Immunoglobulin domain</keyword>
<dbReference type="CDD" id="cd00098">
    <property type="entry name" value="IgC1"/>
    <property type="match status" value="2"/>
</dbReference>
<dbReference type="GeneTree" id="ENSGT00940000163371"/>
<feature type="domain" description="Ig-like" evidence="2">
    <location>
        <begin position="223"/>
        <end position="294"/>
    </location>
</feature>
<dbReference type="InterPro" id="IPR050380">
    <property type="entry name" value="Immune_Resp_Modulators"/>
</dbReference>
<dbReference type="PROSITE" id="PS50835">
    <property type="entry name" value="IG_LIKE"/>
    <property type="match status" value="1"/>
</dbReference>
<evidence type="ECO:0000256" key="1">
    <source>
        <dbReference type="ARBA" id="ARBA00023319"/>
    </source>
</evidence>